<dbReference type="GO" id="GO:0007140">
    <property type="term" value="P:male meiotic nuclear division"/>
    <property type="evidence" value="ECO:0007669"/>
    <property type="project" value="InterPro"/>
</dbReference>
<dbReference type="GO" id="GO:0005524">
    <property type="term" value="F:ATP binding"/>
    <property type="evidence" value="ECO:0007669"/>
    <property type="project" value="InterPro"/>
</dbReference>
<dbReference type="SUPFAM" id="SSF48403">
    <property type="entry name" value="Ankyrin repeat"/>
    <property type="match status" value="1"/>
</dbReference>
<dbReference type="Proteomes" id="UP000308267">
    <property type="component" value="Unassembled WGS sequence"/>
</dbReference>
<feature type="domain" description="Protein kinase" evidence="3">
    <location>
        <begin position="192"/>
        <end position="523"/>
    </location>
</feature>
<feature type="compositionally biased region" description="Basic and acidic residues" evidence="2">
    <location>
        <begin position="1431"/>
        <end position="1441"/>
    </location>
</feature>
<evidence type="ECO:0000259" key="3">
    <source>
        <dbReference type="PROSITE" id="PS50011"/>
    </source>
</evidence>
<feature type="compositionally biased region" description="Polar residues" evidence="2">
    <location>
        <begin position="1245"/>
        <end position="1267"/>
    </location>
</feature>
<dbReference type="Gene3D" id="1.10.510.10">
    <property type="entry name" value="Transferase(Phosphotransferase) domain 1"/>
    <property type="match status" value="1"/>
</dbReference>
<dbReference type="PROSITE" id="PS50011">
    <property type="entry name" value="PROTEIN_KINASE_DOM"/>
    <property type="match status" value="1"/>
</dbReference>
<keyword evidence="5" id="KW-1185">Reference proteome</keyword>
<feature type="repeat" description="ANK" evidence="1">
    <location>
        <begin position="40"/>
        <end position="72"/>
    </location>
</feature>
<feature type="region of interest" description="Disordered" evidence="2">
    <location>
        <begin position="1424"/>
        <end position="1473"/>
    </location>
</feature>
<dbReference type="GO" id="GO:0004672">
    <property type="term" value="F:protein kinase activity"/>
    <property type="evidence" value="ECO:0007669"/>
    <property type="project" value="InterPro"/>
</dbReference>
<evidence type="ECO:0000256" key="2">
    <source>
        <dbReference type="SAM" id="MobiDB-lite"/>
    </source>
</evidence>
<dbReference type="Gene3D" id="1.25.40.20">
    <property type="entry name" value="Ankyrin repeat-containing domain"/>
    <property type="match status" value="1"/>
</dbReference>
<protein>
    <recommendedName>
        <fullName evidence="3">Protein kinase domain-containing protein</fullName>
    </recommendedName>
</protein>
<accession>A0A4S2LZV7</accession>
<dbReference type="PANTHER" id="PTHR23060:SF3">
    <property type="entry name" value="TESTIS EXPRESSED 14, INTERCELLULAR BRIDGE FORMING FACTOR"/>
    <property type="match status" value="1"/>
</dbReference>
<organism evidence="4 5">
    <name type="scientific">Opisthorchis felineus</name>
    <dbReference type="NCBI Taxonomy" id="147828"/>
    <lineage>
        <taxon>Eukaryota</taxon>
        <taxon>Metazoa</taxon>
        <taxon>Spiralia</taxon>
        <taxon>Lophotrochozoa</taxon>
        <taxon>Platyhelminthes</taxon>
        <taxon>Trematoda</taxon>
        <taxon>Digenea</taxon>
        <taxon>Opisthorchiida</taxon>
        <taxon>Opisthorchiata</taxon>
        <taxon>Opisthorchiidae</taxon>
        <taxon>Opisthorchis</taxon>
    </lineage>
</organism>
<dbReference type="GO" id="GO:0051306">
    <property type="term" value="P:mitotic sister chromatid separation"/>
    <property type="evidence" value="ECO:0007669"/>
    <property type="project" value="InterPro"/>
</dbReference>
<dbReference type="SUPFAM" id="SSF56112">
    <property type="entry name" value="Protein kinase-like (PK-like)"/>
    <property type="match status" value="1"/>
</dbReference>
<dbReference type="Pfam" id="PF12796">
    <property type="entry name" value="Ank_2"/>
    <property type="match status" value="1"/>
</dbReference>
<feature type="compositionally biased region" description="Polar residues" evidence="2">
    <location>
        <begin position="580"/>
        <end position="590"/>
    </location>
</feature>
<dbReference type="InterPro" id="IPR011009">
    <property type="entry name" value="Kinase-like_dom_sf"/>
</dbReference>
<keyword evidence="1" id="KW-0040">ANK repeat</keyword>
<feature type="region of interest" description="Disordered" evidence="2">
    <location>
        <begin position="570"/>
        <end position="595"/>
    </location>
</feature>
<gene>
    <name evidence="4" type="ORF">CRM22_003728</name>
</gene>
<feature type="region of interest" description="Disordered" evidence="2">
    <location>
        <begin position="1228"/>
        <end position="1269"/>
    </location>
</feature>
<dbReference type="InterPro" id="IPR000719">
    <property type="entry name" value="Prot_kinase_dom"/>
</dbReference>
<evidence type="ECO:0000256" key="1">
    <source>
        <dbReference type="PROSITE-ProRule" id="PRU00023"/>
    </source>
</evidence>
<feature type="compositionally biased region" description="Low complexity" evidence="2">
    <location>
        <begin position="678"/>
        <end position="688"/>
    </location>
</feature>
<proteinExistence type="predicted"/>
<dbReference type="EMBL" id="SJOL01006021">
    <property type="protein sequence ID" value="TGZ69462.1"/>
    <property type="molecule type" value="Genomic_DNA"/>
</dbReference>
<dbReference type="GO" id="GO:0007094">
    <property type="term" value="P:mitotic spindle assembly checkpoint signaling"/>
    <property type="evidence" value="ECO:0007669"/>
    <property type="project" value="InterPro"/>
</dbReference>
<dbReference type="InterPro" id="IPR036770">
    <property type="entry name" value="Ankyrin_rpt-contain_sf"/>
</dbReference>
<dbReference type="InterPro" id="IPR002110">
    <property type="entry name" value="Ankyrin_rpt"/>
</dbReference>
<reference evidence="4 5" key="1">
    <citation type="journal article" date="2019" name="BMC Genomics">
        <title>New insights from Opisthorchis felineus genome: update on genomics of the epidemiologically important liver flukes.</title>
        <authorList>
            <person name="Ershov N.I."/>
            <person name="Mordvinov V.A."/>
            <person name="Prokhortchouk E.B."/>
            <person name="Pakharukova M.Y."/>
            <person name="Gunbin K.V."/>
            <person name="Ustyantsev K."/>
            <person name="Genaev M.A."/>
            <person name="Blinov A.G."/>
            <person name="Mazur A."/>
            <person name="Boulygina E."/>
            <person name="Tsygankova S."/>
            <person name="Khrameeva E."/>
            <person name="Chekanov N."/>
            <person name="Fan G."/>
            <person name="Xiao A."/>
            <person name="Zhang H."/>
            <person name="Xu X."/>
            <person name="Yang H."/>
            <person name="Solovyev V."/>
            <person name="Lee S.M."/>
            <person name="Liu X."/>
            <person name="Afonnikov D.A."/>
            <person name="Skryabin K.G."/>
        </authorList>
    </citation>
    <scope>NUCLEOTIDE SEQUENCE [LARGE SCALE GENOMIC DNA]</scope>
    <source>
        <strain evidence="4">AK-0245</strain>
        <tissue evidence="4">Whole organism</tissue>
    </source>
</reference>
<dbReference type="GO" id="GO:0045171">
    <property type="term" value="C:intercellular bridge"/>
    <property type="evidence" value="ECO:0007669"/>
    <property type="project" value="TreeGrafter"/>
</dbReference>
<dbReference type="PROSITE" id="PS50088">
    <property type="entry name" value="ANK_REPEAT"/>
    <property type="match status" value="2"/>
</dbReference>
<dbReference type="GO" id="GO:0043063">
    <property type="term" value="P:intercellular bridge organization"/>
    <property type="evidence" value="ECO:0007669"/>
    <property type="project" value="InterPro"/>
</dbReference>
<evidence type="ECO:0000313" key="4">
    <source>
        <dbReference type="EMBL" id="TGZ69462.1"/>
    </source>
</evidence>
<feature type="region of interest" description="Disordered" evidence="2">
    <location>
        <begin position="678"/>
        <end position="698"/>
    </location>
</feature>
<dbReference type="EMBL" id="SJOL01006021">
    <property type="protein sequence ID" value="TGZ69463.1"/>
    <property type="molecule type" value="Genomic_DNA"/>
</dbReference>
<name>A0A4S2LZV7_OPIFE</name>
<dbReference type="GO" id="GO:0008608">
    <property type="term" value="P:attachment of spindle microtubules to kinetochore"/>
    <property type="evidence" value="ECO:0007669"/>
    <property type="project" value="InterPro"/>
</dbReference>
<feature type="compositionally biased region" description="Pro residues" evidence="2">
    <location>
        <begin position="1442"/>
        <end position="1453"/>
    </location>
</feature>
<sequence>MHVVLCRGEGGLQSCVLTRNIQHLLKLLKNGVNVNSVNKFNETALFVASYFGETNIICLLLEHGADVNSKNVDGNTPLHAAAYNGDRNSMRILTSAGADGSIPNNHGLTAIDVFERSQNHRPGKDFTRLLRQPEQSSEKTSLLERLKCHKFAKRHLRHAPYKLITTDYGRFLCLQNHPRKYMKSIPVIDSKELLRNSLCVDVNEEVLYASTESKRWRGTSVNIRRVTTDYDWRGQLEARLRTVFDNSIVRELKVISRLQHPNILNLLAVMLLDPITSLELVDPTQLALVYERPSLGSLHHWTQVKLEDVPVLSAFTICRQVAEALMFLHSFGMVHCNVTPYAIHLFSLDSAKLGNFEYAVEPSELTTSDRCEPLSTSLGPSSPNISGVASPTLPTKTDECIPYFMLYECALHLPASHLANWLPPELFTMSTSKFDKSQGSTCLRGPVTMKRPCFASDVYSLAKVLESLIPNLDHGSPDVSLEYAGYVAPITNARVVLAAALQPRPEERLPLKQFHRLLIHLFWTEYEQMKSPKPQLKATIPCPLRLCDHRTPGHRSVQQSSSTITTTLASTGMGIPQYPSPKTTGGMSEQESSELRCPRHITFRRRRRLQVELTGQPEQGSPDSNTSMLASGNVPAACLMNYPSPGSPWKCGTLLSSDTSPSSGFYKTAKTFAVKSSSTSEPEWSSVSDRLPANSTTKNLPVKPEIALATQEPIVSPPCSSVGKQSGEPLAKKSLEKQSSTKLTRFYPFVNEWLKRRKFGDPKSENLITDLSFTTCSSGKTPLPVQSQRSPSLPKLSLMSLLKSPQTVFKRSKSVKLTRADYLELAAVPLVPEGVEVPPNLVPWRSPSVCHHSVGKLSRSNTMPCRKVWHLSPCTPVVTSIISRSKLHHSPLKTVEVRDKRDVTPVKPASHQTHLTPVAVDYSEVTGKPDLIRSSSHLSRHSRRYTDRRAPPVNSSVEAAEFREETLQSLHRNHSCSFLNIKRNPLVMLKSVSTQTEEELLKQMSAFPCVPERTKAELSTIILPNNFRMTNDSSPAGDMNLNLQQNLRADSMFMRERLFSSSNSTPTQPKQFNRVKRMVEMFEYHLSPMQPTVREPSARLGRTYTPRLYMEKADEALSKVKVSRCVADAACCSGRMKPNKHPEVLSVKPFSNSPPDARHTYLTADDLPPTTTGDLEPSPPDYQSRILRRVCSQPFPLHQYATHITGIRPFGSWPRLHFPLPRLCEAMPNDNEQSANPEKLCENSLPGNQLQSQSRLTSRATSSSVLSGESVKVQYEQKTHCIPTQEFCYDSKAKLDTSSASDFELPPPLHQPTYLDFFEGSPISGSLNSLPPPPSSESVVEIEPSKTLQPICTNGEGEYVNFLTIPLTGSAIRNDQSSWILSPRAPFLNTLHGMNQSWRKLGQFKDPCNPLGNVLRGEYMSADSSRVNTHTLEDKENEVPHPDVPPPELPPPVGHSKTSRSNSQSSYLHWGLL</sequence>
<dbReference type="InterPro" id="IPR039339">
    <property type="entry name" value="Tex14"/>
</dbReference>
<dbReference type="PROSITE" id="PS50297">
    <property type="entry name" value="ANK_REP_REGION"/>
    <property type="match status" value="2"/>
</dbReference>
<dbReference type="SMART" id="SM00220">
    <property type="entry name" value="S_TKc"/>
    <property type="match status" value="1"/>
</dbReference>
<dbReference type="SMART" id="SM00248">
    <property type="entry name" value="ANK"/>
    <property type="match status" value="3"/>
</dbReference>
<dbReference type="Pfam" id="PF00069">
    <property type="entry name" value="Pkinase"/>
    <property type="match status" value="1"/>
</dbReference>
<dbReference type="STRING" id="147828.A0A4S2LZV7"/>
<dbReference type="OrthoDB" id="194358at2759"/>
<dbReference type="PANTHER" id="PTHR23060">
    <property type="entry name" value="TESTIS EXPRESSED GENE 14"/>
    <property type="match status" value="1"/>
</dbReference>
<evidence type="ECO:0000313" key="5">
    <source>
        <dbReference type="Proteomes" id="UP000308267"/>
    </source>
</evidence>
<feature type="repeat" description="ANK" evidence="1">
    <location>
        <begin position="73"/>
        <end position="105"/>
    </location>
</feature>
<dbReference type="GO" id="GO:0030496">
    <property type="term" value="C:midbody"/>
    <property type="evidence" value="ECO:0007669"/>
    <property type="project" value="TreeGrafter"/>
</dbReference>
<comment type="caution">
    <text evidence="4">The sequence shown here is derived from an EMBL/GenBank/DDBJ whole genome shotgun (WGS) entry which is preliminary data.</text>
</comment>
<dbReference type="GO" id="GO:0000776">
    <property type="term" value="C:kinetochore"/>
    <property type="evidence" value="ECO:0007669"/>
    <property type="project" value="TreeGrafter"/>
</dbReference>